<dbReference type="InterPro" id="IPR003879">
    <property type="entry name" value="Butyrophylin_SPRY"/>
</dbReference>
<feature type="transmembrane region" description="Helical" evidence="10">
    <location>
        <begin position="241"/>
        <end position="264"/>
    </location>
</feature>
<dbReference type="GO" id="GO:0050863">
    <property type="term" value="P:regulation of T cell activation"/>
    <property type="evidence" value="ECO:0007669"/>
    <property type="project" value="UniProtKB-ARBA"/>
</dbReference>
<dbReference type="Ensembl" id="ENSECRT00000022855.1">
    <property type="protein sequence ID" value="ENSECRP00000022381.1"/>
    <property type="gene ID" value="ENSECRG00000015144.1"/>
</dbReference>
<reference evidence="13" key="2">
    <citation type="submission" date="2025-08" db="UniProtKB">
        <authorList>
            <consortium name="Ensembl"/>
        </authorList>
    </citation>
    <scope>IDENTIFICATION</scope>
</reference>
<dbReference type="Gene3D" id="2.60.40.10">
    <property type="entry name" value="Immunoglobulins"/>
    <property type="match status" value="2"/>
</dbReference>
<dbReference type="InterPro" id="IPR013320">
    <property type="entry name" value="ConA-like_dom_sf"/>
</dbReference>
<comment type="subcellular location">
    <subcellularLocation>
        <location evidence="1">Membrane</location>
    </subcellularLocation>
</comment>
<dbReference type="GeneTree" id="ENSGT01120000271914"/>
<dbReference type="SMART" id="SM00409">
    <property type="entry name" value="IG"/>
    <property type="match status" value="1"/>
</dbReference>
<sequence length="339" mass="38474">MRTATFTHFGWSVFVLLNLNNKRVSWAARFSVVGPSHPIITYVGDEVMLPAFLSPELNAQGFDIKWTTPKSSSPVLLYQNNSIINRIESYTGRTVFSWENLKYGNVSLIIRNVRVSDGDLYKCLVFSEQWEDETRINLIVEVLGSHPSISMISTQDQKTTLECSAEKWNPQPEIIWRDMNGEDMTSQSTVATQEDAEGLLTVSSVIPVKKEFNVFACLLRSKAPKTDWPSRLIIYSFSPGVSVWLVLFCVLLAVCVAVTPLLAIQWRKMKEKNTRYDTIAELLPVWFLCKEIGMSQHVTNAEWRRICSSAADVTFDPETASPWLIVSENGKEVRHVDTR</sequence>
<dbReference type="InterPro" id="IPR050504">
    <property type="entry name" value="IgSF_BTN/MOG"/>
</dbReference>
<evidence type="ECO:0000256" key="4">
    <source>
        <dbReference type="ARBA" id="ARBA00022989"/>
    </source>
</evidence>
<dbReference type="InterPro" id="IPR036179">
    <property type="entry name" value="Ig-like_dom_sf"/>
</dbReference>
<dbReference type="SUPFAM" id="SSF49899">
    <property type="entry name" value="Concanavalin A-like lectins/glucanases"/>
    <property type="match status" value="1"/>
</dbReference>
<feature type="chain" id="PRO_5034084710" description="Ig-like domain-containing protein" evidence="11">
    <location>
        <begin position="28"/>
        <end position="339"/>
    </location>
</feature>
<evidence type="ECO:0000256" key="8">
    <source>
        <dbReference type="ARBA" id="ARBA00023319"/>
    </source>
</evidence>
<dbReference type="InterPro" id="IPR043136">
    <property type="entry name" value="B30.2/SPRY_sf"/>
</dbReference>
<dbReference type="PANTHER" id="PTHR24100:SF130">
    <property type="entry name" value="BUTYROPHILIN-LIKE PROTEIN 9"/>
    <property type="match status" value="1"/>
</dbReference>
<dbReference type="RefSeq" id="XP_051775884.1">
    <property type="nucleotide sequence ID" value="XM_051919924.1"/>
</dbReference>
<dbReference type="GO" id="GO:0050852">
    <property type="term" value="P:T cell receptor signaling pathway"/>
    <property type="evidence" value="ECO:0007669"/>
    <property type="project" value="TreeGrafter"/>
</dbReference>
<keyword evidence="3 11" id="KW-0732">Signal</keyword>
<dbReference type="PANTHER" id="PTHR24100">
    <property type="entry name" value="BUTYROPHILIN"/>
    <property type="match status" value="1"/>
</dbReference>
<dbReference type="GO" id="GO:0005102">
    <property type="term" value="F:signaling receptor binding"/>
    <property type="evidence" value="ECO:0007669"/>
    <property type="project" value="TreeGrafter"/>
</dbReference>
<dbReference type="Pfam" id="PF13765">
    <property type="entry name" value="PRY"/>
    <property type="match status" value="1"/>
</dbReference>
<dbReference type="InterPro" id="IPR013106">
    <property type="entry name" value="Ig_V-set"/>
</dbReference>
<evidence type="ECO:0000256" key="2">
    <source>
        <dbReference type="ARBA" id="ARBA00022692"/>
    </source>
</evidence>
<dbReference type="Proteomes" id="UP000694620">
    <property type="component" value="Chromosome 16"/>
</dbReference>
<evidence type="ECO:0000256" key="5">
    <source>
        <dbReference type="ARBA" id="ARBA00023136"/>
    </source>
</evidence>
<evidence type="ECO:0000256" key="6">
    <source>
        <dbReference type="ARBA" id="ARBA00023157"/>
    </source>
</evidence>
<keyword evidence="4 10" id="KW-1133">Transmembrane helix</keyword>
<feature type="signal peptide" evidence="11">
    <location>
        <begin position="1"/>
        <end position="27"/>
    </location>
</feature>
<dbReference type="Pfam" id="PF22705">
    <property type="entry name" value="C2-set_3"/>
    <property type="match status" value="1"/>
</dbReference>
<dbReference type="GeneID" id="114666719"/>
<evidence type="ECO:0000256" key="10">
    <source>
        <dbReference type="SAM" id="Phobius"/>
    </source>
</evidence>
<dbReference type="GO" id="GO:1903037">
    <property type="term" value="P:regulation of leukocyte cell-cell adhesion"/>
    <property type="evidence" value="ECO:0007669"/>
    <property type="project" value="UniProtKB-ARBA"/>
</dbReference>
<dbReference type="GO" id="GO:0001817">
    <property type="term" value="P:regulation of cytokine production"/>
    <property type="evidence" value="ECO:0007669"/>
    <property type="project" value="TreeGrafter"/>
</dbReference>
<dbReference type="GO" id="GO:0042110">
    <property type="term" value="P:T cell activation"/>
    <property type="evidence" value="ECO:0007669"/>
    <property type="project" value="UniProtKB-ARBA"/>
</dbReference>
<evidence type="ECO:0000256" key="7">
    <source>
        <dbReference type="ARBA" id="ARBA00023180"/>
    </source>
</evidence>
<dbReference type="InterPro" id="IPR007110">
    <property type="entry name" value="Ig-like_dom"/>
</dbReference>
<keyword evidence="2 10" id="KW-0812">Transmembrane</keyword>
<dbReference type="FunFam" id="2.60.40.10:FF:000088">
    <property type="entry name" value="Butyrophilin subfamily 1 member A1"/>
    <property type="match status" value="1"/>
</dbReference>
<dbReference type="InterPro" id="IPR006574">
    <property type="entry name" value="PRY"/>
</dbReference>
<keyword evidence="6" id="KW-1015">Disulfide bond</keyword>
<dbReference type="InterPro" id="IPR053896">
    <property type="entry name" value="BTN3A2-like_Ig-C"/>
</dbReference>
<evidence type="ECO:0000313" key="13">
    <source>
        <dbReference type="Ensembl" id="ENSECRP00000022381.1"/>
    </source>
</evidence>
<gene>
    <name evidence="13" type="primary">LOC114666719</name>
</gene>
<feature type="domain" description="Ig-like" evidence="12">
    <location>
        <begin position="147"/>
        <end position="217"/>
    </location>
</feature>
<evidence type="ECO:0000256" key="9">
    <source>
        <dbReference type="ARBA" id="ARBA00038221"/>
    </source>
</evidence>
<keyword evidence="8" id="KW-0393">Immunoglobulin domain</keyword>
<dbReference type="InterPro" id="IPR003599">
    <property type="entry name" value="Ig_sub"/>
</dbReference>
<dbReference type="SUPFAM" id="SSF48726">
    <property type="entry name" value="Immunoglobulin"/>
    <property type="match status" value="2"/>
</dbReference>
<reference evidence="13" key="3">
    <citation type="submission" date="2025-09" db="UniProtKB">
        <authorList>
            <consortium name="Ensembl"/>
        </authorList>
    </citation>
    <scope>IDENTIFICATION</scope>
</reference>
<evidence type="ECO:0000256" key="3">
    <source>
        <dbReference type="ARBA" id="ARBA00022729"/>
    </source>
</evidence>
<dbReference type="GO" id="GO:0009897">
    <property type="term" value="C:external side of plasma membrane"/>
    <property type="evidence" value="ECO:0007669"/>
    <property type="project" value="TreeGrafter"/>
</dbReference>
<keyword evidence="14" id="KW-1185">Reference proteome</keyword>
<dbReference type="PROSITE" id="PS50835">
    <property type="entry name" value="IG_LIKE"/>
    <property type="match status" value="1"/>
</dbReference>
<evidence type="ECO:0000256" key="1">
    <source>
        <dbReference type="ARBA" id="ARBA00004370"/>
    </source>
</evidence>
<dbReference type="Pfam" id="PF07686">
    <property type="entry name" value="V-set"/>
    <property type="match status" value="1"/>
</dbReference>
<evidence type="ECO:0000313" key="14">
    <source>
        <dbReference type="Proteomes" id="UP000694620"/>
    </source>
</evidence>
<comment type="similarity">
    <text evidence="9">Belongs to the SKINT family.</text>
</comment>
<dbReference type="AlphaFoldDB" id="A0A8C4SVR6"/>
<keyword evidence="5 10" id="KW-0472">Membrane</keyword>
<dbReference type="OrthoDB" id="10055806at2759"/>
<dbReference type="PRINTS" id="PR01407">
    <property type="entry name" value="BUTYPHLNCDUF"/>
</dbReference>
<evidence type="ECO:0000256" key="11">
    <source>
        <dbReference type="SAM" id="SignalP"/>
    </source>
</evidence>
<dbReference type="InterPro" id="IPR013783">
    <property type="entry name" value="Ig-like_fold"/>
</dbReference>
<evidence type="ECO:0000259" key="12">
    <source>
        <dbReference type="PROSITE" id="PS50835"/>
    </source>
</evidence>
<organism evidence="13 14">
    <name type="scientific">Erpetoichthys calabaricus</name>
    <name type="common">Rope fish</name>
    <name type="synonym">Calamoichthys calabaricus</name>
    <dbReference type="NCBI Taxonomy" id="27687"/>
    <lineage>
        <taxon>Eukaryota</taxon>
        <taxon>Metazoa</taxon>
        <taxon>Chordata</taxon>
        <taxon>Craniata</taxon>
        <taxon>Vertebrata</taxon>
        <taxon>Euteleostomi</taxon>
        <taxon>Actinopterygii</taxon>
        <taxon>Polypteriformes</taxon>
        <taxon>Polypteridae</taxon>
        <taxon>Erpetoichthys</taxon>
    </lineage>
</organism>
<name>A0A8C4SVR6_ERPCA</name>
<dbReference type="Gene3D" id="2.60.120.920">
    <property type="match status" value="1"/>
</dbReference>
<accession>A0A8C4SVR6</accession>
<keyword evidence="7" id="KW-0325">Glycoprotein</keyword>
<proteinExistence type="inferred from homology"/>
<reference evidence="13" key="1">
    <citation type="submission" date="2021-06" db="EMBL/GenBank/DDBJ databases">
        <authorList>
            <consortium name="Wellcome Sanger Institute Data Sharing"/>
        </authorList>
    </citation>
    <scope>NUCLEOTIDE SEQUENCE [LARGE SCALE GENOMIC DNA]</scope>
</reference>
<protein>
    <recommendedName>
        <fullName evidence="12">Ig-like domain-containing protein</fullName>
    </recommendedName>
</protein>
<dbReference type="FunFam" id="2.60.40.10:FF:000142">
    <property type="entry name" value="V-set domain-containing T-cell activation inhibitor 1"/>
    <property type="match status" value="1"/>
</dbReference>